<dbReference type="EMBL" id="AHNR02000035">
    <property type="protein sequence ID" value="EKR55181.1"/>
    <property type="molecule type" value="Genomic_DNA"/>
</dbReference>
<keyword evidence="1" id="KW-0449">Lipoprotein</keyword>
<organism evidence="1 2">
    <name type="scientific">Leptospira interrogans str. UI 12758</name>
    <dbReference type="NCBI Taxonomy" id="1049938"/>
    <lineage>
        <taxon>Bacteria</taxon>
        <taxon>Pseudomonadati</taxon>
        <taxon>Spirochaetota</taxon>
        <taxon>Spirochaetia</taxon>
        <taxon>Leptospirales</taxon>
        <taxon>Leptospiraceae</taxon>
        <taxon>Leptospira</taxon>
    </lineage>
</organism>
<comment type="caution">
    <text evidence="1">The sequence shown here is derived from an EMBL/GenBank/DDBJ whole genome shotgun (WGS) entry which is preliminary data.</text>
</comment>
<accession>A0A0E2DHR1</accession>
<reference evidence="1 2" key="1">
    <citation type="submission" date="2012-10" db="EMBL/GenBank/DDBJ databases">
        <authorList>
            <person name="Harkins D.M."/>
            <person name="Durkin A.S."/>
            <person name="Brinkac L.M."/>
            <person name="Haft D.H."/>
            <person name="Selengut J.D."/>
            <person name="Sanka R."/>
            <person name="DePew J."/>
            <person name="Purushe J."/>
            <person name="Chanthongthip A."/>
            <person name="Lattana O."/>
            <person name="Phetsouvanh R."/>
            <person name="Newton P.N."/>
            <person name="Vinetz J.M."/>
            <person name="Sutton G.G."/>
            <person name="Nierman W.C."/>
            <person name="Fouts D.E."/>
        </authorList>
    </citation>
    <scope>NUCLEOTIDE SEQUENCE [LARGE SCALE GENOMIC DNA]</scope>
    <source>
        <strain evidence="1 2">UI 12758</strain>
    </source>
</reference>
<sequence>MKKIIYCLLILGFLTSCKECGTGKKDPEVSFEMEGVYSVHEGRIFKDLTKGDVSLDYGGICLEIQKPDAAVVRFVGLKEIKDISMKWSKVEEGKHKIEYHGNEAFLYDYEIWKGKGPYMILMLSLQNSKPSNDDTKQYTSVTKQFNSALDDCTSYTREEMSQESDPGPDN</sequence>
<dbReference type="Proteomes" id="UP000001340">
    <property type="component" value="Unassembled WGS sequence"/>
</dbReference>
<evidence type="ECO:0000313" key="2">
    <source>
        <dbReference type="Proteomes" id="UP000001340"/>
    </source>
</evidence>
<protein>
    <submittedName>
        <fullName evidence="1">Putative lipoprotein</fullName>
    </submittedName>
</protein>
<gene>
    <name evidence="1" type="ORF">LEP1GSC105_4943</name>
</gene>
<dbReference type="RefSeq" id="WP_000721099.1">
    <property type="nucleotide sequence ID" value="NZ_AHNR02000035.1"/>
</dbReference>
<evidence type="ECO:0000313" key="1">
    <source>
        <dbReference type="EMBL" id="EKR55181.1"/>
    </source>
</evidence>
<proteinExistence type="predicted"/>
<dbReference type="PROSITE" id="PS51257">
    <property type="entry name" value="PROKAR_LIPOPROTEIN"/>
    <property type="match status" value="1"/>
</dbReference>
<dbReference type="AlphaFoldDB" id="A0A0E2DHR1"/>
<name>A0A0E2DHR1_LEPIR</name>